<dbReference type="KEGG" id="paek:D3873_09290"/>
<sequence>MNLFQSNQTEQIPYPTVPKMISSKDLSYIKDMHSWNMNVSKKMTYYASQVSCEKLRSLFEDAAKTHETHNQRLQSVLKAHEGGLQQ</sequence>
<proteinExistence type="predicted"/>
<protein>
    <recommendedName>
        <fullName evidence="3">Spore coat protein</fullName>
    </recommendedName>
</protein>
<dbReference type="AlphaFoldDB" id="A0A385YVZ1"/>
<dbReference type="RefSeq" id="WP_119883774.1">
    <property type="nucleotide sequence ID" value="NZ_CP032418.1"/>
</dbReference>
<accession>A0A385YVZ1</accession>
<dbReference type="Proteomes" id="UP000265725">
    <property type="component" value="Chromosome"/>
</dbReference>
<dbReference type="EMBL" id="CP032418">
    <property type="protein sequence ID" value="AYC30057.1"/>
    <property type="molecule type" value="Genomic_DNA"/>
</dbReference>
<dbReference type="OrthoDB" id="1799385at2"/>
<gene>
    <name evidence="1" type="ORF">D3873_09290</name>
</gene>
<evidence type="ECO:0000313" key="2">
    <source>
        <dbReference type="Proteomes" id="UP000265725"/>
    </source>
</evidence>
<evidence type="ECO:0000313" key="1">
    <source>
        <dbReference type="EMBL" id="AYC30057.1"/>
    </source>
</evidence>
<organism evidence="1 2">
    <name type="scientific">Paenisporosarcina cavernae</name>
    <dbReference type="NCBI Taxonomy" id="2320858"/>
    <lineage>
        <taxon>Bacteria</taxon>
        <taxon>Bacillati</taxon>
        <taxon>Bacillota</taxon>
        <taxon>Bacilli</taxon>
        <taxon>Bacillales</taxon>
        <taxon>Caryophanaceae</taxon>
        <taxon>Paenisporosarcina</taxon>
    </lineage>
</organism>
<name>A0A385YVZ1_9BACL</name>
<reference evidence="2" key="1">
    <citation type="submission" date="2018-09" db="EMBL/GenBank/DDBJ databases">
        <authorList>
            <person name="Zhu H."/>
        </authorList>
    </citation>
    <scope>NUCLEOTIDE SEQUENCE [LARGE SCALE GENOMIC DNA]</scope>
    <source>
        <strain evidence="2">K2R23-3</strain>
    </source>
</reference>
<evidence type="ECO:0008006" key="3">
    <source>
        <dbReference type="Google" id="ProtNLM"/>
    </source>
</evidence>
<keyword evidence="2" id="KW-1185">Reference proteome</keyword>